<dbReference type="GO" id="GO:0003677">
    <property type="term" value="F:DNA binding"/>
    <property type="evidence" value="ECO:0007669"/>
    <property type="project" value="UniProtKB-KW"/>
</dbReference>
<evidence type="ECO:0000259" key="5">
    <source>
        <dbReference type="PROSITE" id="PS50864"/>
    </source>
</evidence>
<feature type="compositionally biased region" description="Basic and acidic residues" evidence="4">
    <location>
        <begin position="181"/>
        <end position="191"/>
    </location>
</feature>
<dbReference type="SUPFAM" id="SSF63763">
    <property type="entry name" value="SAND domain-like"/>
    <property type="match status" value="1"/>
</dbReference>
<dbReference type="Pfam" id="PF01342">
    <property type="entry name" value="SAND"/>
    <property type="match status" value="1"/>
</dbReference>
<dbReference type="PANTHER" id="PTHR10417:SF15">
    <property type="entry name" value="STERILE ALPHA MOTIF DOMAIN-CONTAINING 11"/>
    <property type="match status" value="1"/>
</dbReference>
<protein>
    <recommendedName>
        <fullName evidence="5">SAND domain-containing protein</fullName>
    </recommendedName>
</protein>
<keyword evidence="2" id="KW-0804">Transcription</keyword>
<dbReference type="InterPro" id="IPR000770">
    <property type="entry name" value="SAND_dom"/>
</dbReference>
<feature type="region of interest" description="Disordered" evidence="4">
    <location>
        <begin position="160"/>
        <end position="349"/>
    </location>
</feature>
<evidence type="ECO:0000256" key="4">
    <source>
        <dbReference type="SAM" id="MobiDB-lite"/>
    </source>
</evidence>
<keyword evidence="3" id="KW-0539">Nucleus</keyword>
<dbReference type="Gene3D" id="3.10.390.10">
    <property type="entry name" value="SAND domain-like"/>
    <property type="match status" value="1"/>
</dbReference>
<accession>A0A8C4NAX1</accession>
<evidence type="ECO:0000313" key="7">
    <source>
        <dbReference type="Proteomes" id="UP000694388"/>
    </source>
</evidence>
<organism evidence="6 7">
    <name type="scientific">Eptatretus burgeri</name>
    <name type="common">Inshore hagfish</name>
    <dbReference type="NCBI Taxonomy" id="7764"/>
    <lineage>
        <taxon>Eukaryota</taxon>
        <taxon>Metazoa</taxon>
        <taxon>Chordata</taxon>
        <taxon>Craniata</taxon>
        <taxon>Vertebrata</taxon>
        <taxon>Cyclostomata</taxon>
        <taxon>Myxini</taxon>
        <taxon>Myxiniformes</taxon>
        <taxon>Myxinidae</taxon>
        <taxon>Eptatretinae</taxon>
        <taxon>Eptatretus</taxon>
    </lineage>
</organism>
<sequence>MPAIKREDPPNRFLGLQFLPSTRLANLGPTAPARDPSPPGGDLEVLVDPGGEPCLEVECGDNRALLYVNKLCQGSKGPSIRLRGDWLTPNEFQFVSGRETAKDWKRSIRHRGKSLKTLMSKGVLQVHPPICDCPGCRISSPVNRGRLADKRHLGVSGRQAAGLLEPSSPEASSDATCAEGVVRDCPEKTVEEGTIPESGGSEIPAEALDAEKTSPRNSSDLGTCSDGDSETNGIDDKDSENIHPGSTDGSATTTDPPKKEILSKVEGQTPVGAEGGILGKRSCSPTEDVLGTEKRRKSPLEDEAATPPPREHEQPECGEGSESEAERRSSSPEAPSPLSSPQPRLWPPTICFPTDTNHLERELPLPCPLTPYLLAPHLRSPFLGLPPLVTPIPESS</sequence>
<dbReference type="AlphaFoldDB" id="A0A8C4NAX1"/>
<evidence type="ECO:0000313" key="6">
    <source>
        <dbReference type="Ensembl" id="ENSEBUP00000004215.1"/>
    </source>
</evidence>
<dbReference type="InterPro" id="IPR010919">
    <property type="entry name" value="SAND-like_dom_sf"/>
</dbReference>
<evidence type="ECO:0000256" key="1">
    <source>
        <dbReference type="ARBA" id="ARBA00023015"/>
    </source>
</evidence>
<dbReference type="SMART" id="SM00258">
    <property type="entry name" value="SAND"/>
    <property type="match status" value="1"/>
</dbReference>
<reference evidence="6" key="1">
    <citation type="submission" date="2025-08" db="UniProtKB">
        <authorList>
            <consortium name="Ensembl"/>
        </authorList>
    </citation>
    <scope>IDENTIFICATION</scope>
</reference>
<keyword evidence="1" id="KW-0805">Transcription regulation</keyword>
<reference evidence="6" key="2">
    <citation type="submission" date="2025-09" db="UniProtKB">
        <authorList>
            <consortium name="Ensembl"/>
        </authorList>
    </citation>
    <scope>IDENTIFICATION</scope>
</reference>
<dbReference type="GeneTree" id="ENSGT00410000025596"/>
<proteinExistence type="predicted"/>
<dbReference type="PANTHER" id="PTHR10417">
    <property type="entry name" value="GLUCOCORTICOID MODULATORY ELEMENT-BINDING PROTEIN"/>
    <property type="match status" value="1"/>
</dbReference>
<feature type="compositionally biased region" description="Pro residues" evidence="4">
    <location>
        <begin position="334"/>
        <end position="346"/>
    </location>
</feature>
<name>A0A8C4NAX1_EPTBU</name>
<feature type="domain" description="SAND" evidence="5">
    <location>
        <begin position="38"/>
        <end position="125"/>
    </location>
</feature>
<evidence type="ECO:0000256" key="2">
    <source>
        <dbReference type="ARBA" id="ARBA00023163"/>
    </source>
</evidence>
<dbReference type="Proteomes" id="UP000694388">
    <property type="component" value="Unplaced"/>
</dbReference>
<dbReference type="PROSITE" id="PS50864">
    <property type="entry name" value="SAND"/>
    <property type="match status" value="1"/>
</dbReference>
<dbReference type="GO" id="GO:0046872">
    <property type="term" value="F:metal ion binding"/>
    <property type="evidence" value="ECO:0007669"/>
    <property type="project" value="UniProtKB-KW"/>
</dbReference>
<keyword evidence="7" id="KW-1185">Reference proteome</keyword>
<dbReference type="Ensembl" id="ENSEBUT00000004639.1">
    <property type="protein sequence ID" value="ENSEBUP00000004215.1"/>
    <property type="gene ID" value="ENSEBUG00000002990.1"/>
</dbReference>
<evidence type="ECO:0000256" key="3">
    <source>
        <dbReference type="ARBA" id="ARBA00023242"/>
    </source>
</evidence>